<dbReference type="KEGG" id="nga:Ngar_c02080"/>
<reference evidence="1 2" key="1">
    <citation type="journal article" date="2012" name="Environ. Microbiol.">
        <title>The genome of the ammonia-oxidizing Candidatus Nitrososphaera gargensis: insights into metabolic versatility and environmental adaptations.</title>
        <authorList>
            <person name="Spang A."/>
            <person name="Poehlein A."/>
            <person name="Offre P."/>
            <person name="Zumbragel S."/>
            <person name="Haider S."/>
            <person name="Rychlik N."/>
            <person name="Nowka B."/>
            <person name="Schmeisser C."/>
            <person name="Lebedeva E.V."/>
            <person name="Rattei T."/>
            <person name="Bohm C."/>
            <person name="Schmid M."/>
            <person name="Galushko A."/>
            <person name="Hatzenpichler R."/>
            <person name="Weinmaier T."/>
            <person name="Daniel R."/>
            <person name="Schleper C."/>
            <person name="Spieck E."/>
            <person name="Streit W."/>
            <person name="Wagner M."/>
        </authorList>
    </citation>
    <scope>NUCLEOTIDE SEQUENCE [LARGE SCALE GENOMIC DNA]</scope>
    <source>
        <strain evidence="2">Ga9.2</strain>
    </source>
</reference>
<proteinExistence type="predicted"/>
<protein>
    <submittedName>
        <fullName evidence="1">Uncharacterized protein</fullName>
    </submittedName>
</protein>
<name>K0I7B9_NITGG</name>
<evidence type="ECO:0000313" key="1">
    <source>
        <dbReference type="EMBL" id="AFU57156.1"/>
    </source>
</evidence>
<organism evidence="1 2">
    <name type="scientific">Nitrososphaera gargensis (strain Ga9.2)</name>
    <dbReference type="NCBI Taxonomy" id="1237085"/>
    <lineage>
        <taxon>Archaea</taxon>
        <taxon>Nitrososphaerota</taxon>
        <taxon>Nitrososphaeria</taxon>
        <taxon>Nitrososphaerales</taxon>
        <taxon>Nitrososphaeraceae</taxon>
        <taxon>Nitrososphaera</taxon>
    </lineage>
</organism>
<dbReference type="EMBL" id="CP002408">
    <property type="protein sequence ID" value="AFU57156.1"/>
    <property type="molecule type" value="Genomic_DNA"/>
</dbReference>
<evidence type="ECO:0000313" key="2">
    <source>
        <dbReference type="Proteomes" id="UP000008037"/>
    </source>
</evidence>
<dbReference type="BioCyc" id="CNIT1237085:G1324-208-MONOMER"/>
<dbReference type="InParanoid" id="K0I7B9"/>
<keyword evidence="2" id="KW-1185">Reference proteome</keyword>
<dbReference type="AlphaFoldDB" id="K0I7B9"/>
<sequence>MTMKENLIDWQVSTTTAATLNALYVVDNGAPLSNDDACYYHNHQELVSTTTISRPSSFKKMKGEESRELS</sequence>
<dbReference type="STRING" id="1237085.Ngar_c02080"/>
<accession>K0I7B9</accession>
<dbReference type="Proteomes" id="UP000008037">
    <property type="component" value="Chromosome"/>
</dbReference>
<dbReference type="HOGENOM" id="CLU_2748313_0_0_2"/>
<gene>
    <name evidence="1" type="ordered locus">Ngar_c02080</name>
</gene>